<dbReference type="InterPro" id="IPR036567">
    <property type="entry name" value="RHF-like"/>
</dbReference>
<organism evidence="1 2">
    <name type="scientific">Candidatus Xenohaliotis californiensis</name>
    <dbReference type="NCBI Taxonomy" id="84677"/>
    <lineage>
        <taxon>Bacteria</taxon>
        <taxon>Pseudomonadati</taxon>
        <taxon>Pseudomonadota</taxon>
        <taxon>Alphaproteobacteria</taxon>
        <taxon>Rickettsiales</taxon>
        <taxon>Anaplasmataceae</taxon>
        <taxon>Candidatus Xenohaliotis</taxon>
    </lineage>
</organism>
<dbReference type="Gene3D" id="3.30.160.100">
    <property type="entry name" value="Ribosome hibernation promotion factor-like"/>
    <property type="match status" value="1"/>
</dbReference>
<keyword evidence="2" id="KW-1185">Reference proteome</keyword>
<dbReference type="Pfam" id="PF02482">
    <property type="entry name" value="Ribosomal_S30AE"/>
    <property type="match status" value="1"/>
</dbReference>
<dbReference type="EMBL" id="CAWVOK010000032">
    <property type="protein sequence ID" value="CAK8163475.1"/>
    <property type="molecule type" value="Genomic_DNA"/>
</dbReference>
<gene>
    <name evidence="1" type="ORF">CAXC1_60013</name>
</gene>
<dbReference type="Proteomes" id="UP001314181">
    <property type="component" value="Unassembled WGS sequence"/>
</dbReference>
<dbReference type="InterPro" id="IPR003489">
    <property type="entry name" value="RHF/RaiA"/>
</dbReference>
<evidence type="ECO:0000313" key="1">
    <source>
        <dbReference type="EMBL" id="CAK8163475.1"/>
    </source>
</evidence>
<dbReference type="RefSeq" id="WP_338364703.1">
    <property type="nucleotide sequence ID" value="NZ_CAWVOK010000032.1"/>
</dbReference>
<accession>A0ABP0EU34</accession>
<dbReference type="NCBIfam" id="TIGR00741">
    <property type="entry name" value="yfiA"/>
    <property type="match status" value="1"/>
</dbReference>
<name>A0ABP0EU34_9RICK</name>
<reference evidence="1 2" key="1">
    <citation type="submission" date="2024-01" db="EMBL/GenBank/DDBJ databases">
        <authorList>
            <person name="Kunselman E."/>
        </authorList>
    </citation>
    <scope>NUCLEOTIDE SEQUENCE [LARGE SCALE GENOMIC DNA]</scope>
    <source>
        <strain evidence="1">2 abalone samples</strain>
    </source>
</reference>
<comment type="caution">
    <text evidence="1">The sequence shown here is derived from an EMBL/GenBank/DDBJ whole genome shotgun (WGS) entry which is preliminary data.</text>
</comment>
<dbReference type="SUPFAM" id="SSF69754">
    <property type="entry name" value="Ribosome binding protein Y (YfiA homologue)"/>
    <property type="match status" value="1"/>
</dbReference>
<proteinExistence type="predicted"/>
<protein>
    <recommendedName>
        <fullName evidence="3">Ribosomal subunit interface protein</fullName>
    </recommendedName>
</protein>
<evidence type="ECO:0000313" key="2">
    <source>
        <dbReference type="Proteomes" id="UP001314181"/>
    </source>
</evidence>
<evidence type="ECO:0008006" key="3">
    <source>
        <dbReference type="Google" id="ProtNLM"/>
    </source>
</evidence>
<sequence>MLLDVTGQGVKIGDALNKHIKNHIEVVKKLLPHAIDMKVIFKKISFNFHAKITINPGIKHNIFLSGDADAHDPYDAFSQALKKIEGKIRRYSSHLHKKYTANTNTQLKNHLKKDGVTVNSYIVHYDHEDEMIPNIKNKDITKLQTMSLLDAIMHIDFSSQTILVFVNEKNQRITTLTKQNDGSFSCVEI</sequence>